<dbReference type="SMART" id="SM00271">
    <property type="entry name" value="DnaJ"/>
    <property type="match status" value="1"/>
</dbReference>
<dbReference type="CDD" id="cd06257">
    <property type="entry name" value="DnaJ"/>
    <property type="match status" value="1"/>
</dbReference>
<evidence type="ECO:0000259" key="1">
    <source>
        <dbReference type="PROSITE" id="PS50076"/>
    </source>
</evidence>
<dbReference type="InterPro" id="IPR001623">
    <property type="entry name" value="DnaJ_domain"/>
</dbReference>
<dbReference type="PROSITE" id="PS50076">
    <property type="entry name" value="DNAJ_2"/>
    <property type="match status" value="1"/>
</dbReference>
<reference evidence="2" key="1">
    <citation type="journal article" date="2020" name="Nature">
        <title>Giant virus diversity and host interactions through global metagenomics.</title>
        <authorList>
            <person name="Schulz F."/>
            <person name="Roux S."/>
            <person name="Paez-Espino D."/>
            <person name="Jungbluth S."/>
            <person name="Walsh D.A."/>
            <person name="Denef V.J."/>
            <person name="McMahon K.D."/>
            <person name="Konstantinidis K.T."/>
            <person name="Eloe-Fadrosh E.A."/>
            <person name="Kyrpides N.C."/>
            <person name="Woyke T."/>
        </authorList>
    </citation>
    <scope>NUCLEOTIDE SEQUENCE</scope>
    <source>
        <strain evidence="2">GVMAG-M-3300020185-18</strain>
    </source>
</reference>
<feature type="domain" description="J" evidence="1">
    <location>
        <begin position="5"/>
        <end position="58"/>
    </location>
</feature>
<dbReference type="SUPFAM" id="SSF46565">
    <property type="entry name" value="Chaperone J-domain"/>
    <property type="match status" value="1"/>
</dbReference>
<protein>
    <recommendedName>
        <fullName evidence="1">J domain-containing protein</fullName>
    </recommendedName>
</protein>
<dbReference type="Pfam" id="PF00226">
    <property type="entry name" value="DnaJ"/>
    <property type="match status" value="1"/>
</dbReference>
<organism evidence="2">
    <name type="scientific">viral metagenome</name>
    <dbReference type="NCBI Taxonomy" id="1070528"/>
    <lineage>
        <taxon>unclassified sequences</taxon>
        <taxon>metagenomes</taxon>
        <taxon>organismal metagenomes</taxon>
    </lineage>
</organism>
<dbReference type="EMBL" id="MN739324">
    <property type="protein sequence ID" value="QHS98805.1"/>
    <property type="molecule type" value="Genomic_DNA"/>
</dbReference>
<name>A0A6C0C284_9ZZZZ</name>
<dbReference type="Gene3D" id="1.10.287.110">
    <property type="entry name" value="DnaJ domain"/>
    <property type="match status" value="1"/>
</dbReference>
<dbReference type="InterPro" id="IPR036869">
    <property type="entry name" value="J_dom_sf"/>
</dbReference>
<accession>A0A6C0C284</accession>
<evidence type="ECO:0000313" key="2">
    <source>
        <dbReference type="EMBL" id="QHS98805.1"/>
    </source>
</evidence>
<proteinExistence type="predicted"/>
<dbReference type="AlphaFoldDB" id="A0A6C0C284"/>
<sequence>MDYNEACRILEISEKHTEECIKRGYHRMALKHHPDKGGDPEKFKKILEAKNKLMNQYRKVPLQKDINYNITFSELLSKLLRQIAPDVEWDSIFIDTTFNEILKGCHDISLKVFTRLKKDRAIKIYEILSKYNEIFCLKVETLNSMKEIIKEKMKDDNIIILQPKIKDLMNDKIYKLELGETIHYVPLWHNELYFDVSDNDLIVQIIPDIDSNIVIGPNNDIAMDYELHLLDAYRNETRDIYMGGSKFTINTNELKLTEQKQVFTFKNRGLLRIDTNDIFDSSKRGDVYIAIKLIPGKYV</sequence>